<feature type="domain" description="ABC-2 type transporter transmembrane" evidence="6">
    <location>
        <begin position="95"/>
        <end position="246"/>
    </location>
</feature>
<keyword evidence="2 5" id="KW-0812">Transmembrane</keyword>
<dbReference type="AlphaFoldDB" id="A0AAP3E677"/>
<organism evidence="7 8">
    <name type="scientific">Natronosalvus hydrolyticus</name>
    <dbReference type="NCBI Taxonomy" id="2979988"/>
    <lineage>
        <taxon>Archaea</taxon>
        <taxon>Methanobacteriati</taxon>
        <taxon>Methanobacteriota</taxon>
        <taxon>Stenosarchaea group</taxon>
        <taxon>Halobacteria</taxon>
        <taxon>Halobacteriales</taxon>
        <taxon>Natrialbaceae</taxon>
        <taxon>Natronosalvus</taxon>
    </lineage>
</organism>
<evidence type="ECO:0000256" key="4">
    <source>
        <dbReference type="ARBA" id="ARBA00023136"/>
    </source>
</evidence>
<comment type="caution">
    <text evidence="7">The sequence shown here is derived from an EMBL/GenBank/DDBJ whole genome shotgun (WGS) entry which is preliminary data.</text>
</comment>
<evidence type="ECO:0000256" key="3">
    <source>
        <dbReference type="ARBA" id="ARBA00022989"/>
    </source>
</evidence>
<dbReference type="InterPro" id="IPR013525">
    <property type="entry name" value="ABC2_TM"/>
</dbReference>
<feature type="transmembrane region" description="Helical" evidence="5">
    <location>
        <begin position="143"/>
        <end position="165"/>
    </location>
</feature>
<gene>
    <name evidence="7" type="ORF">OB919_10275</name>
</gene>
<protein>
    <submittedName>
        <fullName evidence="7">ABC transporter permease</fullName>
    </submittedName>
</protein>
<keyword evidence="3 5" id="KW-1133">Transmembrane helix</keyword>
<keyword evidence="8" id="KW-1185">Reference proteome</keyword>
<dbReference type="Pfam" id="PF12698">
    <property type="entry name" value="ABC2_membrane_3"/>
    <property type="match status" value="1"/>
</dbReference>
<feature type="transmembrane region" description="Helical" evidence="5">
    <location>
        <begin position="21"/>
        <end position="41"/>
    </location>
</feature>
<evidence type="ECO:0000256" key="2">
    <source>
        <dbReference type="ARBA" id="ARBA00022692"/>
    </source>
</evidence>
<dbReference type="GO" id="GO:0140359">
    <property type="term" value="F:ABC-type transporter activity"/>
    <property type="evidence" value="ECO:0007669"/>
    <property type="project" value="InterPro"/>
</dbReference>
<dbReference type="Proteomes" id="UP001321047">
    <property type="component" value="Unassembled WGS sequence"/>
</dbReference>
<dbReference type="RefSeq" id="WP_342808708.1">
    <property type="nucleotide sequence ID" value="NZ_JAOPJZ010000006.1"/>
</dbReference>
<evidence type="ECO:0000256" key="5">
    <source>
        <dbReference type="SAM" id="Phobius"/>
    </source>
</evidence>
<name>A0AAP3E677_9EURY</name>
<feature type="transmembrane region" description="Helical" evidence="5">
    <location>
        <begin position="110"/>
        <end position="131"/>
    </location>
</feature>
<sequence>MSGRRTMTMFRISFRETARNYVLVGLLIALPIAFITVAFAVTQDAQMPIELPIDGETQTVMRGLPEVHGVAMTPLTSTIIAGIVGLLLMQDARNVDGRLVLAGYRAREVILARLGTLSVLVTLVTVVTVGVMAYDVRPEQPMLFVLAIFVVTLLYGFVGMLLGVVFDRVAGLWTILVASMLDIGLFQSPLFPMGEDTWWVKILPGYHPMEVVFDAGLTAQPDTLVHLGWSLGYLFLVGTVAVLLFYRLTGGQQTSRLQVIP</sequence>
<feature type="transmembrane region" description="Helical" evidence="5">
    <location>
        <begin position="227"/>
        <end position="246"/>
    </location>
</feature>
<evidence type="ECO:0000256" key="1">
    <source>
        <dbReference type="ARBA" id="ARBA00004141"/>
    </source>
</evidence>
<feature type="transmembrane region" description="Helical" evidence="5">
    <location>
        <begin position="70"/>
        <end position="89"/>
    </location>
</feature>
<accession>A0AAP3E677</accession>
<dbReference type="EMBL" id="JAOPJZ010000006">
    <property type="protein sequence ID" value="MCU4752368.1"/>
    <property type="molecule type" value="Genomic_DNA"/>
</dbReference>
<evidence type="ECO:0000259" key="6">
    <source>
        <dbReference type="Pfam" id="PF12698"/>
    </source>
</evidence>
<evidence type="ECO:0000313" key="8">
    <source>
        <dbReference type="Proteomes" id="UP001321047"/>
    </source>
</evidence>
<proteinExistence type="predicted"/>
<keyword evidence="4 5" id="KW-0472">Membrane</keyword>
<dbReference type="GO" id="GO:0016020">
    <property type="term" value="C:membrane"/>
    <property type="evidence" value="ECO:0007669"/>
    <property type="project" value="UniProtKB-SubCell"/>
</dbReference>
<reference evidence="7 8" key="1">
    <citation type="submission" date="2022-09" db="EMBL/GenBank/DDBJ databases">
        <title>Enrichment on poylsaccharides allowed isolation of novel metabolic and taxonomic groups of Haloarchaea.</title>
        <authorList>
            <person name="Sorokin D.Y."/>
            <person name="Elcheninov A.G."/>
            <person name="Khizhniak T.V."/>
            <person name="Kolganova T.V."/>
            <person name="Kublanov I.V."/>
        </authorList>
    </citation>
    <scope>NUCLEOTIDE SEQUENCE [LARGE SCALE GENOMIC DNA]</scope>
    <source>
        <strain evidence="7 8">AArc-curdl1</strain>
    </source>
</reference>
<evidence type="ECO:0000313" key="7">
    <source>
        <dbReference type="EMBL" id="MCU4752368.1"/>
    </source>
</evidence>
<feature type="transmembrane region" description="Helical" evidence="5">
    <location>
        <begin position="172"/>
        <end position="191"/>
    </location>
</feature>
<comment type="subcellular location">
    <subcellularLocation>
        <location evidence="1">Membrane</location>
        <topology evidence="1">Multi-pass membrane protein</topology>
    </subcellularLocation>
</comment>